<evidence type="ECO:0000313" key="7">
    <source>
        <dbReference type="Proteomes" id="UP000293342"/>
    </source>
</evidence>
<evidence type="ECO:0000259" key="5">
    <source>
        <dbReference type="PROSITE" id="PS50931"/>
    </source>
</evidence>
<comment type="caution">
    <text evidence="6">The sequence shown here is derived from an EMBL/GenBank/DDBJ whole genome shotgun (WGS) entry which is preliminary data.</text>
</comment>
<keyword evidence="4" id="KW-0804">Transcription</keyword>
<dbReference type="EMBL" id="SJKD01000010">
    <property type="protein sequence ID" value="TCC44204.1"/>
    <property type="molecule type" value="Genomic_DNA"/>
</dbReference>
<organism evidence="6 7">
    <name type="scientific">Kribbella capetownensis</name>
    <dbReference type="NCBI Taxonomy" id="1572659"/>
    <lineage>
        <taxon>Bacteria</taxon>
        <taxon>Bacillati</taxon>
        <taxon>Actinomycetota</taxon>
        <taxon>Actinomycetes</taxon>
        <taxon>Propionibacteriales</taxon>
        <taxon>Kribbellaceae</taxon>
        <taxon>Kribbella</taxon>
    </lineage>
</organism>
<dbReference type="PANTHER" id="PTHR30346:SF0">
    <property type="entry name" value="HCA OPERON TRANSCRIPTIONAL ACTIVATOR HCAR"/>
    <property type="match status" value="1"/>
</dbReference>
<dbReference type="Gene3D" id="1.10.10.10">
    <property type="entry name" value="Winged helix-like DNA-binding domain superfamily/Winged helix DNA-binding domain"/>
    <property type="match status" value="1"/>
</dbReference>
<dbReference type="RefSeq" id="WP_131518124.1">
    <property type="nucleotide sequence ID" value="NZ_SJKD01000010.1"/>
</dbReference>
<protein>
    <submittedName>
        <fullName evidence="6">LysR family transcriptional regulator</fullName>
    </submittedName>
</protein>
<dbReference type="PROSITE" id="PS50931">
    <property type="entry name" value="HTH_LYSR"/>
    <property type="match status" value="1"/>
</dbReference>
<gene>
    <name evidence="6" type="ORF">E0H75_35665</name>
</gene>
<dbReference type="PANTHER" id="PTHR30346">
    <property type="entry name" value="TRANSCRIPTIONAL DUAL REGULATOR HCAR-RELATED"/>
    <property type="match status" value="1"/>
</dbReference>
<dbReference type="InterPro" id="IPR005119">
    <property type="entry name" value="LysR_subst-bd"/>
</dbReference>
<dbReference type="GO" id="GO:0003700">
    <property type="term" value="F:DNA-binding transcription factor activity"/>
    <property type="evidence" value="ECO:0007669"/>
    <property type="project" value="InterPro"/>
</dbReference>
<dbReference type="Pfam" id="PF03466">
    <property type="entry name" value="LysR_substrate"/>
    <property type="match status" value="1"/>
</dbReference>
<dbReference type="InterPro" id="IPR036388">
    <property type="entry name" value="WH-like_DNA-bd_sf"/>
</dbReference>
<dbReference type="OrthoDB" id="3181812at2"/>
<reference evidence="6 7" key="1">
    <citation type="submission" date="2019-02" db="EMBL/GenBank/DDBJ databases">
        <title>Kribbella capetownensis sp. nov. and Kribbella speibonae sp. nov., isolated from soil.</title>
        <authorList>
            <person name="Curtis S.M."/>
            <person name="Norton I."/>
            <person name="Everest G.J."/>
            <person name="Meyers P.R."/>
        </authorList>
    </citation>
    <scope>NUCLEOTIDE SEQUENCE [LARGE SCALE GENOMIC DNA]</scope>
    <source>
        <strain evidence="6 7">YM53</strain>
    </source>
</reference>
<dbReference type="GO" id="GO:0003677">
    <property type="term" value="F:DNA binding"/>
    <property type="evidence" value="ECO:0007669"/>
    <property type="project" value="UniProtKB-KW"/>
</dbReference>
<evidence type="ECO:0000256" key="4">
    <source>
        <dbReference type="ARBA" id="ARBA00023163"/>
    </source>
</evidence>
<name>A0A4R0JF54_9ACTN</name>
<keyword evidence="7" id="KW-1185">Reference proteome</keyword>
<sequence>MTWSTVELREIRVFLALAEELHFGRAGERLQLSPSRISQILRDLERKTGNQLVHRTSRRVELTAYGERFRREAGDAYQNLADTLLRLSSDNDTQSLRLGLFSDPGVSQIPQIVRAFERRFPARYVEAVEVPIDEPFGPLHRGELDAIASWLPHGQSRLVVGPILSREPRILAVATDHPLAARTAISIEDAADYQVVRFDTMPKEFHDVWIPARTPSGRPIRSRRFSDQSIGDRGRMTSELLYLIATGRVVHPTVPSFANMFGHPDIVYISITDLPPLRSALVWRRENTNSVLRDFADIAREVVRKSR</sequence>
<accession>A0A4R0JF54</accession>
<dbReference type="AlphaFoldDB" id="A0A4R0JF54"/>
<dbReference type="Proteomes" id="UP000293342">
    <property type="component" value="Unassembled WGS sequence"/>
</dbReference>
<evidence type="ECO:0000256" key="3">
    <source>
        <dbReference type="ARBA" id="ARBA00023125"/>
    </source>
</evidence>
<proteinExistence type="inferred from homology"/>
<dbReference type="SUPFAM" id="SSF46785">
    <property type="entry name" value="Winged helix' DNA-binding domain"/>
    <property type="match status" value="1"/>
</dbReference>
<dbReference type="InterPro" id="IPR036390">
    <property type="entry name" value="WH_DNA-bd_sf"/>
</dbReference>
<feature type="domain" description="HTH lysR-type" evidence="5">
    <location>
        <begin position="6"/>
        <end position="63"/>
    </location>
</feature>
<dbReference type="GO" id="GO:0032993">
    <property type="term" value="C:protein-DNA complex"/>
    <property type="evidence" value="ECO:0007669"/>
    <property type="project" value="TreeGrafter"/>
</dbReference>
<keyword evidence="2" id="KW-0805">Transcription regulation</keyword>
<dbReference type="Pfam" id="PF00126">
    <property type="entry name" value="HTH_1"/>
    <property type="match status" value="1"/>
</dbReference>
<evidence type="ECO:0000256" key="2">
    <source>
        <dbReference type="ARBA" id="ARBA00023015"/>
    </source>
</evidence>
<dbReference type="Gene3D" id="3.40.190.10">
    <property type="entry name" value="Periplasmic binding protein-like II"/>
    <property type="match status" value="2"/>
</dbReference>
<comment type="similarity">
    <text evidence="1">Belongs to the LysR transcriptional regulatory family.</text>
</comment>
<evidence type="ECO:0000256" key="1">
    <source>
        <dbReference type="ARBA" id="ARBA00009437"/>
    </source>
</evidence>
<dbReference type="SUPFAM" id="SSF53850">
    <property type="entry name" value="Periplasmic binding protein-like II"/>
    <property type="match status" value="1"/>
</dbReference>
<keyword evidence="3" id="KW-0238">DNA-binding</keyword>
<evidence type="ECO:0000313" key="6">
    <source>
        <dbReference type="EMBL" id="TCC44204.1"/>
    </source>
</evidence>
<dbReference type="InterPro" id="IPR000847">
    <property type="entry name" value="LysR_HTH_N"/>
</dbReference>